<dbReference type="InterPro" id="IPR043128">
    <property type="entry name" value="Rev_trsase/Diguanyl_cyclase"/>
</dbReference>
<dbReference type="PROSITE" id="PS50157">
    <property type="entry name" value="ZINC_FINGER_C2H2_2"/>
    <property type="match status" value="1"/>
</dbReference>
<protein>
    <submittedName>
        <fullName evidence="5">Retrovirus-related Pol polyprotein from type-2 retrotransposable element R2DM</fullName>
    </submittedName>
</protein>
<dbReference type="GO" id="GO:0008270">
    <property type="term" value="F:zinc ion binding"/>
    <property type="evidence" value="ECO:0007669"/>
    <property type="project" value="UniProtKB-KW"/>
</dbReference>
<evidence type="ECO:0000313" key="6">
    <source>
        <dbReference type="Proteomes" id="UP000055048"/>
    </source>
</evidence>
<organism evidence="5 6">
    <name type="scientific">Trichinella murrelli</name>
    <dbReference type="NCBI Taxonomy" id="144512"/>
    <lineage>
        <taxon>Eukaryota</taxon>
        <taxon>Metazoa</taxon>
        <taxon>Ecdysozoa</taxon>
        <taxon>Nematoda</taxon>
        <taxon>Enoplea</taxon>
        <taxon>Dorylaimia</taxon>
        <taxon>Trichinellida</taxon>
        <taxon>Trichinellidae</taxon>
        <taxon>Trichinella</taxon>
    </lineage>
</organism>
<keyword evidence="1" id="KW-0862">Zinc</keyword>
<keyword evidence="6" id="KW-1185">Reference proteome</keyword>
<dbReference type="SUPFAM" id="SSF56672">
    <property type="entry name" value="DNA/RNA polymerases"/>
    <property type="match status" value="3"/>
</dbReference>
<comment type="caution">
    <text evidence="5">The sequence shown here is derived from an EMBL/GenBank/DDBJ whole genome shotgun (WGS) entry which is preliminary data.</text>
</comment>
<name>A0A0V0T7M5_9BILA</name>
<dbReference type="PROSITE" id="PS50878">
    <property type="entry name" value="RT_POL"/>
    <property type="match status" value="3"/>
</dbReference>
<dbReference type="CDD" id="cd01650">
    <property type="entry name" value="RT_nLTR_like"/>
    <property type="match status" value="2"/>
</dbReference>
<dbReference type="InterPro" id="IPR000477">
    <property type="entry name" value="RT_dom"/>
</dbReference>
<feature type="domain" description="C2H2-type" evidence="3">
    <location>
        <begin position="1159"/>
        <end position="1182"/>
    </location>
</feature>
<evidence type="ECO:0000256" key="2">
    <source>
        <dbReference type="SAM" id="MobiDB-lite"/>
    </source>
</evidence>
<dbReference type="Pfam" id="PF00078">
    <property type="entry name" value="RVT_1"/>
    <property type="match status" value="3"/>
</dbReference>
<dbReference type="InterPro" id="IPR013087">
    <property type="entry name" value="Znf_C2H2_type"/>
</dbReference>
<feature type="domain" description="Reverse transcriptase" evidence="4">
    <location>
        <begin position="790"/>
        <end position="920"/>
    </location>
</feature>
<feature type="region of interest" description="Disordered" evidence="2">
    <location>
        <begin position="1396"/>
        <end position="1419"/>
    </location>
</feature>
<evidence type="ECO:0000313" key="5">
    <source>
        <dbReference type="EMBL" id="KRX35055.1"/>
    </source>
</evidence>
<dbReference type="PANTHER" id="PTHR19446">
    <property type="entry name" value="REVERSE TRANSCRIPTASES"/>
    <property type="match status" value="1"/>
</dbReference>
<keyword evidence="1" id="KW-0479">Metal-binding</keyword>
<dbReference type="PROSITE" id="PS00028">
    <property type="entry name" value="ZINC_FINGER_C2H2_1"/>
    <property type="match status" value="1"/>
</dbReference>
<reference evidence="5 6" key="1">
    <citation type="submission" date="2015-01" db="EMBL/GenBank/DDBJ databases">
        <title>Evolution of Trichinella species and genotypes.</title>
        <authorList>
            <person name="Korhonen P.K."/>
            <person name="Edoardo P."/>
            <person name="Giuseppe L.R."/>
            <person name="Gasser R.B."/>
        </authorList>
    </citation>
    <scope>NUCLEOTIDE SEQUENCE [LARGE SCALE GENOMIC DNA]</scope>
    <source>
        <strain evidence="5">ISS417</strain>
    </source>
</reference>
<evidence type="ECO:0000259" key="3">
    <source>
        <dbReference type="PROSITE" id="PS50157"/>
    </source>
</evidence>
<dbReference type="OrthoDB" id="5920023at2759"/>
<sequence length="2198" mass="243691">MQSLFKRDPKRVAAHLIKNQPLCNVSCPIDAAESALRQRLSQRPGVDAAPFTSKCPQYSKNILDPIFPEEVTLHLQKIKIHTLEGPDGIKVSHLRSCDPDCRTTLIPKTDDPHPDAEDYRPITVASCLYRLFSKVVTRRLEDSLSLHPRQKAFRSGTDGAFDNTSTLMTVIREAHNCGEELNIVSIDLAKAFDNVNHTSITRALRMHGLDDDSRTLITQMVTGSSTIIKGDGGALSNRIEINQGVRQGDPISPLLFNAVMDELVERLQLTGEGFKLKGVEVTTLAFADDVTLISRSHRGIEKLLSITLDFLNERGLKLNINKCKGIRLVRTPKTKSLVEDTSKPFTVPSYGEENQHIPMVPPGDLIKFLGVDITLNGKPHFDLAPLECTLERIRKAPLKPTQKLATVRDYLIPSLEYRLGVPGISRKILESVDGAIRSAVKRFLHLPTTGMNSMFLSMPIKKGGLGLRPLTTQHMARVAVGANNMMTSMDCLSRVVADTTTLRKPLLSALEHFAVPAATKSAIREGKQNLLREEIAQLSETYHGSCLPSFKKGSLVNSWLRGTGGMRSRDYITGLKLRFGVIETRSQKWKGRTPQNPDALLCRHCGHLSGHRETAAHISQKCPTTQATIIQRHNKIVNLVGDRAKREGFAVHVEPAIKSGDAVYKPDLVLVKDDTAHILDVAAPWEKGTTMHEKHERKISKYTVLTEDVKALFDVQTCTVGAIIIGASSSWCPSNNRSLKACGLHMPKKALRMHGLDDESRTLITEMVTGSSTIIKGDGGALSNRIEINQGVRQGDPISPLLFNAVMDELVERLEQTGEGFKLKGVEVTTLAFADDVTLISRSHRGMEKLLSTTLDFLNERGLKLNINKCKGIRLVRTPKTKSLVEDTSKPFRVPSFGEENQHIPMVLPGDLIKFLGIDITLNGKPHFDLAPLECTLERIRKAPLKPAQKLATSPQQPKSAIPEGKQKLFGRRSLSSRRRIKATVFYHSKRGLCCGSRPAARSGGAELHKTRTRYCVGTAITLRITWRRLPMSRRNASRPKREGSQGILRPPLSQGVTYTSLTLYWSKTALCILWMSRSRPFACQKCKFTETVFARFVNHCTHHALKVNLACSLCGKHFISINAVASHFPHCKKGTKREETPIDAPTNAEMHDSAHTKHACSVCSRSFTTFTGLRLHEKRAHPATFVATSKKSVNHQWTLDHLKEAKEVEDQLTASNSCSVKSFAEALSTKWSEAISMDMAKYLRKKLRSVDLNLNAHNVGMIDGCTSGFLPEVAEKSISLERVGSKSRATRIGEEINGVGVLSTCDASGFRVEIVGQTTPSPNKISNALSIQHKSRDPGRDLRHHLEDSLTSCNSELEGLLNFIINKVLNSGIEDRNKHVDAAISVLIEFLCEPKRHQSPPPPKKRTTEEPKNRRQKIRSKYAQMQSLFKRDPKRVAAHLIKNQPLCNVSCPIDAAESALRQRLSQRPGVDAAPFTSKCPQYSKNILDPIFPEEVTLHLQKIKIHTLEGPDGIKVSHLRSCDPDCRTTLIPKTDDPHPDAEDYRPITVASCLYRLFSKVVTRRLEDSLSLHPRQKAFRSGTDGAFDNTSTLMTVIREAHNCGEELNIVSIDLAKAFDNVNHTSITRALRMHGLDDDSRTLITQMVTGSSTIIKGDGGALSNRIEINQGVRQGDPISPLLFNAVMDELVERLQLTGEGFKLKGVEVTTLAFADDVTLISRSHRGIEKLLSITLDFLNERGLKLNINKCKGIRLVRTPKTKSLVEDTSKPFTVPSYGEENQHIPMVPPGDLIKFLGVDITLNGKPHFDLAPLECTLERIRKAPLKPTQKLATVRDYLIPSLEYRLGVPGISRKILESVDGAIRSAVKRFLHLPTTGMNSMFLSMPIKKGGLGLRPLTTQHMARVAVGANNMMTSMDCLSRVVADTTTLRKPLLSALEHFAVPAATKSAIREGKQNLLREEIAQLSETYHGSCLPSFKKGSLVNSWLRGTGGMRSRDYITGLKLRFGVIETRSQKWKGRTPQNPDALLCRHCGHLSGHRETAAHISQKCPTTQATIIQRHNKIVNLVGDRAKREGFAVHVEPAIKSGDAVYKPDLVLVKDDTAHILDVAAPWEKGTTMHEKHERKISKYTVLTEDVKALFDVQTCTVGAIIIGASSSWCPSNNRSLKACGLHMPKKFKRLLCRVALEGTCKIFQNFFTLT</sequence>
<proteinExistence type="predicted"/>
<evidence type="ECO:0000256" key="1">
    <source>
        <dbReference type="PROSITE-ProRule" id="PRU00042"/>
    </source>
</evidence>
<feature type="domain" description="Reverse transcriptase" evidence="4">
    <location>
        <begin position="87"/>
        <end position="373"/>
    </location>
</feature>
<dbReference type="SMART" id="SM00355">
    <property type="entry name" value="ZnF_C2H2"/>
    <property type="match status" value="3"/>
</dbReference>
<accession>A0A0V0T7M5</accession>
<dbReference type="STRING" id="144512.A0A0V0T7M5"/>
<gene>
    <name evidence="5" type="primary">pol</name>
    <name evidence="5" type="ORF">T05_2885</name>
</gene>
<dbReference type="Gene3D" id="3.30.70.270">
    <property type="match status" value="3"/>
</dbReference>
<dbReference type="EMBL" id="JYDJ01000481">
    <property type="protein sequence ID" value="KRX35055.1"/>
    <property type="molecule type" value="Genomic_DNA"/>
</dbReference>
<keyword evidence="1" id="KW-0863">Zinc-finger</keyword>
<dbReference type="InterPro" id="IPR043502">
    <property type="entry name" value="DNA/RNA_pol_sf"/>
</dbReference>
<feature type="domain" description="Reverse transcriptase" evidence="4">
    <location>
        <begin position="1512"/>
        <end position="1798"/>
    </location>
</feature>
<dbReference type="Proteomes" id="UP000055048">
    <property type="component" value="Unassembled WGS sequence"/>
</dbReference>
<evidence type="ECO:0000259" key="4">
    <source>
        <dbReference type="PROSITE" id="PS50878"/>
    </source>
</evidence>